<evidence type="ECO:0000313" key="2">
    <source>
        <dbReference type="EMBL" id="MBU5668732.1"/>
    </source>
</evidence>
<dbReference type="InterPro" id="IPR012854">
    <property type="entry name" value="Cu_amine_oxidase-like_N"/>
</dbReference>
<accession>A0ABS6FGR8</accession>
<protein>
    <submittedName>
        <fullName evidence="2">Copper amine oxidase N-terminal domain-containing protein</fullName>
    </submittedName>
</protein>
<keyword evidence="3" id="KW-1185">Reference proteome</keyword>
<reference evidence="2 3" key="1">
    <citation type="submission" date="2021-06" db="EMBL/GenBank/DDBJ databases">
        <authorList>
            <person name="Sun Q."/>
            <person name="Li D."/>
        </authorList>
    </citation>
    <scope>NUCLEOTIDE SEQUENCE [LARGE SCALE GENOMIC DNA]</scope>
    <source>
        <strain evidence="2 3">MSJ-1</strain>
    </source>
</reference>
<dbReference type="EMBL" id="JAHLQO010000002">
    <property type="protein sequence ID" value="MBU5668732.1"/>
    <property type="molecule type" value="Genomic_DNA"/>
</dbReference>
<proteinExistence type="predicted"/>
<evidence type="ECO:0000313" key="3">
    <source>
        <dbReference type="Proteomes" id="UP000783742"/>
    </source>
</evidence>
<dbReference type="RefSeq" id="WP_216548581.1">
    <property type="nucleotide sequence ID" value="NZ_JAHLQO010000002.1"/>
</dbReference>
<name>A0ABS6FGR8_9FIRM</name>
<organism evidence="2 3">
    <name type="scientific">Peptoniphilus ovalis</name>
    <dbReference type="NCBI Taxonomy" id="2841503"/>
    <lineage>
        <taxon>Bacteria</taxon>
        <taxon>Bacillati</taxon>
        <taxon>Bacillota</taxon>
        <taxon>Tissierellia</taxon>
        <taxon>Tissierellales</taxon>
        <taxon>Peptoniphilaceae</taxon>
        <taxon>Peptoniphilus</taxon>
    </lineage>
</organism>
<dbReference type="Pfam" id="PF07833">
    <property type="entry name" value="Cu_amine_oxidN1"/>
    <property type="match status" value="1"/>
</dbReference>
<comment type="caution">
    <text evidence="2">The sequence shown here is derived from an EMBL/GenBank/DDBJ whole genome shotgun (WGS) entry which is preliminary data.</text>
</comment>
<feature type="domain" description="Copper amine oxidase-like N-terminal" evidence="1">
    <location>
        <begin position="27"/>
        <end position="135"/>
    </location>
</feature>
<dbReference type="Proteomes" id="UP000783742">
    <property type="component" value="Unassembled WGS sequence"/>
</dbReference>
<sequence length="261" mass="29740">MNNKKIVGIAALLLLQGVYATSPKIWMNGKIIESDVVPVIEDNRTLVPIRVISENLGLKVQWNGEEKTVNIQDDDKSILLRIGDKKVKKLNDDKEIDIDVAPKIINNRTYVPIRFVGEAFDMKVDWDDKDKTVIIGEGYNKENKNEKDVIAASIVEVLEKDGVKFYDKKVEEYKHPDGVIVIRLYTLKDDKSNNETIGIYEFKNEDAAKKLYDSLIEKYTKTNSKEFAESLYKLKGKNVVALTINDMAKVNDKVAEIIKNM</sequence>
<gene>
    <name evidence="2" type="ORF">KQI68_02640</name>
</gene>
<evidence type="ECO:0000259" key="1">
    <source>
        <dbReference type="Pfam" id="PF07833"/>
    </source>
</evidence>